<proteinExistence type="predicted"/>
<accession>K9UAR5</accession>
<dbReference type="InterPro" id="IPR002477">
    <property type="entry name" value="Peptidoglycan-bd-like"/>
</dbReference>
<evidence type="ECO:0000313" key="2">
    <source>
        <dbReference type="EMBL" id="AFY91284.1"/>
    </source>
</evidence>
<dbReference type="SUPFAM" id="SSF47090">
    <property type="entry name" value="PGBD-like"/>
    <property type="match status" value="1"/>
</dbReference>
<dbReference type="OrthoDB" id="9813368at2"/>
<keyword evidence="2" id="KW-0614">Plasmid</keyword>
<evidence type="ECO:0000313" key="3">
    <source>
        <dbReference type="Proteomes" id="UP000010384"/>
    </source>
</evidence>
<dbReference type="RefSeq" id="WP_015163221.1">
    <property type="nucleotide sequence ID" value="NC_019699.1"/>
</dbReference>
<dbReference type="InterPro" id="IPR036365">
    <property type="entry name" value="PGBD-like_sf"/>
</dbReference>
<gene>
    <name evidence="2" type="ORF">Chro_5950</name>
</gene>
<dbReference type="HOGENOM" id="CLU_2141442_0_0_3"/>
<dbReference type="InterPro" id="IPR036366">
    <property type="entry name" value="PGBDSf"/>
</dbReference>
<dbReference type="EMBL" id="CP003598">
    <property type="protein sequence ID" value="AFY91284.1"/>
    <property type="molecule type" value="Genomic_DNA"/>
</dbReference>
<dbReference type="KEGG" id="cthe:Chro_5950"/>
<feature type="domain" description="Peptidoglycan binding-like" evidence="1">
    <location>
        <begin position="56"/>
        <end position="111"/>
    </location>
</feature>
<evidence type="ECO:0000259" key="1">
    <source>
        <dbReference type="Pfam" id="PF01471"/>
    </source>
</evidence>
<reference evidence="2 3" key="1">
    <citation type="submission" date="2012-06" db="EMBL/GenBank/DDBJ databases">
        <title>Finished plasmid 1 of genome of Chroococcidiopsis thermalis PCC 7203.</title>
        <authorList>
            <consortium name="US DOE Joint Genome Institute"/>
            <person name="Gugger M."/>
            <person name="Coursin T."/>
            <person name="Rippka R."/>
            <person name="Tandeau De Marsac N."/>
            <person name="Huntemann M."/>
            <person name="Wei C.-L."/>
            <person name="Han J."/>
            <person name="Detter J.C."/>
            <person name="Han C."/>
            <person name="Tapia R."/>
            <person name="Davenport K."/>
            <person name="Daligault H."/>
            <person name="Erkkila T."/>
            <person name="Gu W."/>
            <person name="Munk A.C.C."/>
            <person name="Teshima H."/>
            <person name="Xu Y."/>
            <person name="Chain P."/>
            <person name="Chen A."/>
            <person name="Krypides N."/>
            <person name="Mavromatis K."/>
            <person name="Markowitz V."/>
            <person name="Szeto E."/>
            <person name="Ivanova N."/>
            <person name="Mikhailova N."/>
            <person name="Ovchinnikova G."/>
            <person name="Pagani I."/>
            <person name="Pati A."/>
            <person name="Goodwin L."/>
            <person name="Peters L."/>
            <person name="Pitluck S."/>
            <person name="Woyke T."/>
            <person name="Kerfeld C."/>
        </authorList>
    </citation>
    <scope>NUCLEOTIDE SEQUENCE [LARGE SCALE GENOMIC DNA]</scope>
    <source>
        <strain evidence="2 3">PCC 7203</strain>
        <plasmid evidence="2 3">pCHRO.01</plasmid>
    </source>
</reference>
<organism evidence="2 3">
    <name type="scientific">Chroococcidiopsis thermalis (strain PCC 7203)</name>
    <dbReference type="NCBI Taxonomy" id="251229"/>
    <lineage>
        <taxon>Bacteria</taxon>
        <taxon>Bacillati</taxon>
        <taxon>Cyanobacteriota</taxon>
        <taxon>Cyanophyceae</taxon>
        <taxon>Chroococcidiopsidales</taxon>
        <taxon>Chroococcidiopsidaceae</taxon>
        <taxon>Chroococcidiopsis</taxon>
    </lineage>
</organism>
<dbReference type="AlphaFoldDB" id="K9UAR5"/>
<protein>
    <submittedName>
        <fullName evidence="2">Peptidoglycan-binding domain 1 protein</fullName>
    </submittedName>
</protein>
<keyword evidence="3" id="KW-1185">Reference proteome</keyword>
<sequence length="112" mass="11689">MKTSAKIALTVASIGIVSFGGLLQSVSARQSQHPVAVIPQHDSPAKTPVLKIGSKGAAVAQAQKILKQEGFYKGAINGVFSSEMQSAVIAFQKSERIKPSGVIDSKTQAALR</sequence>
<dbReference type="Gene3D" id="1.10.101.10">
    <property type="entry name" value="PGBD-like superfamily/PGBD"/>
    <property type="match status" value="1"/>
</dbReference>
<dbReference type="Pfam" id="PF01471">
    <property type="entry name" value="PG_binding_1"/>
    <property type="match status" value="1"/>
</dbReference>
<dbReference type="Proteomes" id="UP000010384">
    <property type="component" value="Plasmid pCHRO.01"/>
</dbReference>
<dbReference type="InParanoid" id="K9UAR5"/>
<geneLocation type="plasmid" evidence="2 3">
    <name>pCHRO.01</name>
</geneLocation>
<name>K9UAR5_CHRTP</name>